<keyword evidence="11" id="KW-1185">Reference proteome</keyword>
<evidence type="ECO:0000256" key="7">
    <source>
        <dbReference type="ARBA" id="ARBA00022801"/>
    </source>
</evidence>
<accession>A0AAV1LRA0</accession>
<dbReference type="PROSITE" id="PS50878">
    <property type="entry name" value="RT_POL"/>
    <property type="match status" value="1"/>
</dbReference>
<dbReference type="CDD" id="cd09274">
    <property type="entry name" value="RNase_HI_RT_Ty3"/>
    <property type="match status" value="1"/>
</dbReference>
<dbReference type="Pfam" id="PF00078">
    <property type="entry name" value="RVT_1"/>
    <property type="match status" value="1"/>
</dbReference>
<dbReference type="FunFam" id="3.10.20.370:FF:000001">
    <property type="entry name" value="Retrovirus-related Pol polyprotein from transposon 17.6-like protein"/>
    <property type="match status" value="1"/>
</dbReference>
<dbReference type="AlphaFoldDB" id="A0AAV1LRA0"/>
<dbReference type="Gene3D" id="3.30.70.270">
    <property type="match status" value="2"/>
</dbReference>
<sequence>MKKTISDKYPIPNISDVLDKLGNCQYFTTLDLASGFYQVEMNPSDIPKTAFNVEHGHFEFLRMPMGLKNSPSTFQRVMENVLRDLQNTVCLVYLADIIVFSTSLQEHMVNLEKVFQKLRESNFKIQMDKSEFLKLETAYLGHIISKDGIKPNPSKISAIEKYPLPKTAKEIKQFLGLIGYYRKFIPDFARITKPLTQCLKKGRKITLDTDYINCFEKCKTLLTNDPILQYPDFNKEFILTTDASNVAIGAILSQGPIGSDKPVCYASRTLNESEVNYSTIEKELLAIVWATKYFRPYLFGRTFKILTDHKPLQWVMNLKEPNSRLTRTLKLLTVLTVLTIEAQEIKLEYLEDGPSLLPFTLGPTTLITHYHTFLQYVKLDDIRDKVTLLQVQLQNYKNRFDNDTNLLYELQMDYLSSKLDKVLLQLNSLEPSRTKRGLVDGLGSVIKSVTGNLDYLDAAKYNNTIKVLKDNQDRIESEFNSHISISKEWMLQHNSVISQIIENENKINSTLIQLLDRAAYRDSSLINDIFIDNTLYTREIYSY</sequence>
<keyword evidence="7" id="KW-0378">Hydrolase</keyword>
<keyword evidence="1" id="KW-0645">Protease</keyword>
<dbReference type="InterPro" id="IPR043502">
    <property type="entry name" value="DNA/RNA_pol_sf"/>
</dbReference>
<keyword evidence="6" id="KW-0255">Endonuclease</keyword>
<name>A0AAV1LRA0_9NEOP</name>
<dbReference type="FunFam" id="3.10.10.10:FF:000007">
    <property type="entry name" value="Retrovirus-related Pol polyprotein from transposon 17.6-like Protein"/>
    <property type="match status" value="1"/>
</dbReference>
<dbReference type="InterPro" id="IPR000477">
    <property type="entry name" value="RT_dom"/>
</dbReference>
<dbReference type="FunFam" id="3.30.70.270:FF:000026">
    <property type="entry name" value="Transposon Ty3-G Gag-Pol polyprotein"/>
    <property type="match status" value="1"/>
</dbReference>
<gene>
    <name evidence="10" type="ORF">PARMNEM_LOCUS17050</name>
</gene>
<dbReference type="InterPro" id="IPR041373">
    <property type="entry name" value="RT_RNaseH"/>
</dbReference>
<organism evidence="10 11">
    <name type="scientific">Parnassius mnemosyne</name>
    <name type="common">clouded apollo</name>
    <dbReference type="NCBI Taxonomy" id="213953"/>
    <lineage>
        <taxon>Eukaryota</taxon>
        <taxon>Metazoa</taxon>
        <taxon>Ecdysozoa</taxon>
        <taxon>Arthropoda</taxon>
        <taxon>Hexapoda</taxon>
        <taxon>Insecta</taxon>
        <taxon>Pterygota</taxon>
        <taxon>Neoptera</taxon>
        <taxon>Endopterygota</taxon>
        <taxon>Lepidoptera</taxon>
        <taxon>Glossata</taxon>
        <taxon>Ditrysia</taxon>
        <taxon>Papilionoidea</taxon>
        <taxon>Papilionidae</taxon>
        <taxon>Parnassiinae</taxon>
        <taxon>Parnassini</taxon>
        <taxon>Parnassius</taxon>
        <taxon>Driopa</taxon>
    </lineage>
</organism>
<reference evidence="10 11" key="1">
    <citation type="submission" date="2023-11" db="EMBL/GenBank/DDBJ databases">
        <authorList>
            <person name="Hedman E."/>
            <person name="Englund M."/>
            <person name="Stromberg M."/>
            <person name="Nyberg Akerstrom W."/>
            <person name="Nylinder S."/>
            <person name="Jareborg N."/>
            <person name="Kallberg Y."/>
            <person name="Kronander E."/>
        </authorList>
    </citation>
    <scope>NUCLEOTIDE SEQUENCE [LARGE SCALE GENOMIC DNA]</scope>
</reference>
<dbReference type="SUPFAM" id="SSF56672">
    <property type="entry name" value="DNA/RNA polymerases"/>
    <property type="match status" value="1"/>
</dbReference>
<dbReference type="InterPro" id="IPR051320">
    <property type="entry name" value="Viral_Replic_Matur_Polypro"/>
</dbReference>
<evidence type="ECO:0000259" key="9">
    <source>
        <dbReference type="PROSITE" id="PS50878"/>
    </source>
</evidence>
<keyword evidence="8" id="KW-0695">RNA-directed DNA polymerase</keyword>
<dbReference type="InterPro" id="IPR043128">
    <property type="entry name" value="Rev_trsase/Diguanyl_cyclase"/>
</dbReference>
<dbReference type="Pfam" id="PF17917">
    <property type="entry name" value="RT_RNaseH"/>
    <property type="match status" value="1"/>
</dbReference>
<evidence type="ECO:0000256" key="5">
    <source>
        <dbReference type="ARBA" id="ARBA00022750"/>
    </source>
</evidence>
<dbReference type="GO" id="GO:0004519">
    <property type="term" value="F:endonuclease activity"/>
    <property type="evidence" value="ECO:0007669"/>
    <property type="project" value="UniProtKB-KW"/>
</dbReference>
<evidence type="ECO:0000256" key="8">
    <source>
        <dbReference type="ARBA" id="ARBA00022918"/>
    </source>
</evidence>
<keyword evidence="3" id="KW-0548">Nucleotidyltransferase</keyword>
<evidence type="ECO:0000256" key="2">
    <source>
        <dbReference type="ARBA" id="ARBA00022679"/>
    </source>
</evidence>
<evidence type="ECO:0000313" key="10">
    <source>
        <dbReference type="EMBL" id="CAK1597973.1"/>
    </source>
</evidence>
<dbReference type="PANTHER" id="PTHR33064:SF37">
    <property type="entry name" value="RIBONUCLEASE H"/>
    <property type="match status" value="1"/>
</dbReference>
<dbReference type="GO" id="GO:0006508">
    <property type="term" value="P:proteolysis"/>
    <property type="evidence" value="ECO:0007669"/>
    <property type="project" value="UniProtKB-KW"/>
</dbReference>
<dbReference type="CDD" id="cd01647">
    <property type="entry name" value="RT_LTR"/>
    <property type="match status" value="1"/>
</dbReference>
<dbReference type="GO" id="GO:0003964">
    <property type="term" value="F:RNA-directed DNA polymerase activity"/>
    <property type="evidence" value="ECO:0007669"/>
    <property type="project" value="UniProtKB-KW"/>
</dbReference>
<dbReference type="PANTHER" id="PTHR33064">
    <property type="entry name" value="POL PROTEIN"/>
    <property type="match status" value="1"/>
</dbReference>
<evidence type="ECO:0000256" key="4">
    <source>
        <dbReference type="ARBA" id="ARBA00022722"/>
    </source>
</evidence>
<proteinExistence type="predicted"/>
<evidence type="ECO:0000256" key="3">
    <source>
        <dbReference type="ARBA" id="ARBA00022695"/>
    </source>
</evidence>
<keyword evidence="4" id="KW-0540">Nuclease</keyword>
<comment type="caution">
    <text evidence="10">The sequence shown here is derived from an EMBL/GenBank/DDBJ whole genome shotgun (WGS) entry which is preliminary data.</text>
</comment>
<dbReference type="GO" id="GO:0004190">
    <property type="term" value="F:aspartic-type endopeptidase activity"/>
    <property type="evidence" value="ECO:0007669"/>
    <property type="project" value="UniProtKB-KW"/>
</dbReference>
<evidence type="ECO:0000313" key="11">
    <source>
        <dbReference type="Proteomes" id="UP001314205"/>
    </source>
</evidence>
<evidence type="ECO:0000256" key="1">
    <source>
        <dbReference type="ARBA" id="ARBA00022670"/>
    </source>
</evidence>
<protein>
    <recommendedName>
        <fullName evidence="9">Reverse transcriptase domain-containing protein</fullName>
    </recommendedName>
</protein>
<dbReference type="Gene3D" id="3.10.10.10">
    <property type="entry name" value="HIV Type 1 Reverse Transcriptase, subunit A, domain 1"/>
    <property type="match status" value="1"/>
</dbReference>
<feature type="domain" description="Reverse transcriptase" evidence="9">
    <location>
        <begin position="1"/>
        <end position="144"/>
    </location>
</feature>
<keyword evidence="2" id="KW-0808">Transferase</keyword>
<dbReference type="Proteomes" id="UP001314205">
    <property type="component" value="Unassembled WGS sequence"/>
</dbReference>
<evidence type="ECO:0000256" key="6">
    <source>
        <dbReference type="ARBA" id="ARBA00022759"/>
    </source>
</evidence>
<dbReference type="EMBL" id="CAVLGL010000096">
    <property type="protein sequence ID" value="CAK1597973.1"/>
    <property type="molecule type" value="Genomic_DNA"/>
</dbReference>
<keyword evidence="5" id="KW-0064">Aspartyl protease</keyword>